<keyword evidence="6" id="KW-1185">Reference proteome</keyword>
<dbReference type="SUPFAM" id="SSF56176">
    <property type="entry name" value="FAD-binding/transporter-associated domain-like"/>
    <property type="match status" value="1"/>
</dbReference>
<name>A0AAX2IQU3_9FLAO</name>
<dbReference type="Gene3D" id="3.30.43.10">
    <property type="entry name" value="Uridine Diphospho-n-acetylenolpyruvylglucosamine Reductase, domain 2"/>
    <property type="match status" value="1"/>
</dbReference>
<keyword evidence="2" id="KW-0472">Membrane</keyword>
<dbReference type="InterPro" id="IPR016166">
    <property type="entry name" value="FAD-bd_PCMH"/>
</dbReference>
<dbReference type="GO" id="GO:0018530">
    <property type="term" value="F:(R)-6-hydroxynicotine oxidase activity"/>
    <property type="evidence" value="ECO:0007669"/>
    <property type="project" value="UniProtKB-EC"/>
</dbReference>
<evidence type="ECO:0000313" key="6">
    <source>
        <dbReference type="Proteomes" id="UP000190669"/>
    </source>
</evidence>
<gene>
    <name evidence="5" type="ORF">NCTC11212_04080</name>
    <name evidence="4" type="ORF">SAMN05421800_103315</name>
</gene>
<evidence type="ECO:0000313" key="7">
    <source>
        <dbReference type="Proteomes" id="UP000251937"/>
    </source>
</evidence>
<keyword evidence="1" id="KW-0285">Flavoprotein</keyword>
<evidence type="ECO:0000256" key="2">
    <source>
        <dbReference type="SAM" id="Phobius"/>
    </source>
</evidence>
<dbReference type="EMBL" id="UAVR01000023">
    <property type="protein sequence ID" value="SQA92426.1"/>
    <property type="molecule type" value="Genomic_DNA"/>
</dbReference>
<feature type="domain" description="FAD-binding PCMH-type" evidence="3">
    <location>
        <begin position="52"/>
        <end position="226"/>
    </location>
</feature>
<reference evidence="4 6" key="1">
    <citation type="submission" date="2017-02" db="EMBL/GenBank/DDBJ databases">
        <authorList>
            <person name="Varghese N."/>
            <person name="Submissions S."/>
        </authorList>
    </citation>
    <scope>NUCLEOTIDE SEQUENCE [LARGE SCALE GENOMIC DNA]</scope>
    <source>
        <strain evidence="4 6">DSM 16775</strain>
    </source>
</reference>
<proteinExistence type="predicted"/>
<reference evidence="5 7" key="2">
    <citation type="submission" date="2018-06" db="EMBL/GenBank/DDBJ databases">
        <authorList>
            <consortium name="Pathogen Informatics"/>
            <person name="Doyle S."/>
        </authorList>
    </citation>
    <scope>NUCLEOTIDE SEQUENCE [LARGE SCALE GENOMIC DNA]</scope>
    <source>
        <strain evidence="5 7">NCTC11212</strain>
    </source>
</reference>
<evidence type="ECO:0000259" key="3">
    <source>
        <dbReference type="PROSITE" id="PS51387"/>
    </source>
</evidence>
<dbReference type="Gene3D" id="3.30.465.10">
    <property type="match status" value="1"/>
</dbReference>
<keyword evidence="2" id="KW-0812">Transmembrane</keyword>
<evidence type="ECO:0000313" key="5">
    <source>
        <dbReference type="EMBL" id="SQA92426.1"/>
    </source>
</evidence>
<dbReference type="RefSeq" id="WP_228418794.1">
    <property type="nucleotide sequence ID" value="NZ_FUZE01000003.1"/>
</dbReference>
<organism evidence="5 7">
    <name type="scientific">Chryseobacterium balustinum</name>
    <dbReference type="NCBI Taxonomy" id="246"/>
    <lineage>
        <taxon>Bacteria</taxon>
        <taxon>Pseudomonadati</taxon>
        <taxon>Bacteroidota</taxon>
        <taxon>Flavobacteriia</taxon>
        <taxon>Flavobacteriales</taxon>
        <taxon>Weeksellaceae</taxon>
        <taxon>Chryseobacterium group</taxon>
        <taxon>Chryseobacterium</taxon>
    </lineage>
</organism>
<dbReference type="PANTHER" id="PTHR43762">
    <property type="entry name" value="L-GULONOLACTONE OXIDASE"/>
    <property type="match status" value="1"/>
</dbReference>
<dbReference type="InterPro" id="IPR010031">
    <property type="entry name" value="FAD_lactone_oxidase-like"/>
</dbReference>
<dbReference type="GO" id="GO:0016899">
    <property type="term" value="F:oxidoreductase activity, acting on the CH-OH group of donors, oxygen as acceptor"/>
    <property type="evidence" value="ECO:0007669"/>
    <property type="project" value="InterPro"/>
</dbReference>
<dbReference type="PROSITE" id="PS51387">
    <property type="entry name" value="FAD_PCMH"/>
    <property type="match status" value="1"/>
</dbReference>
<comment type="caution">
    <text evidence="5">The sequence shown here is derived from an EMBL/GenBank/DDBJ whole genome shotgun (WGS) entry which is preliminary data.</text>
</comment>
<keyword evidence="1" id="KW-0274">FAD</keyword>
<dbReference type="AlphaFoldDB" id="A0AAX2IQU3"/>
<dbReference type="GO" id="GO:0071949">
    <property type="term" value="F:FAD binding"/>
    <property type="evidence" value="ECO:0007669"/>
    <property type="project" value="InterPro"/>
</dbReference>
<dbReference type="EMBL" id="FUZE01000003">
    <property type="protein sequence ID" value="SKB57391.1"/>
    <property type="molecule type" value="Genomic_DNA"/>
</dbReference>
<accession>A0AAX2IQU3</accession>
<evidence type="ECO:0000313" key="4">
    <source>
        <dbReference type="EMBL" id="SKB57391.1"/>
    </source>
</evidence>
<dbReference type="Pfam" id="PF01565">
    <property type="entry name" value="FAD_binding_4"/>
    <property type="match status" value="1"/>
</dbReference>
<dbReference type="Proteomes" id="UP000251937">
    <property type="component" value="Unassembled WGS sequence"/>
</dbReference>
<dbReference type="EC" id="1.5.3.6" evidence="5"/>
<dbReference type="InterPro" id="IPR016167">
    <property type="entry name" value="FAD-bd_PCMH_sub1"/>
</dbReference>
<sequence>MKKKHLFIIGIVMIFIFLSVPVIHILKTKWNEQDIKIETPKGFTNDASQLNLTEIDTLIIVPNNKAEIVNQLKQLIQYAKKKNLKISIAGAQHSMGGHSIYPNGILLNMLPYKQMELDEQNNILTIGSGALWEDAINYLDKYGKSVAVMQAFSSFSIGGSMSVNGHGWQKNLPPVSSSVISFTLMNDKGEIINCSREENPELFKLVIGGYGLFGIILDVKLKVVDNLALKYKSVAMNSDDYVSYYKKFITDNPNVNLVFGRLRVSDKKFLNEATIIYFEKADVKPL</sequence>
<dbReference type="Proteomes" id="UP000190669">
    <property type="component" value="Unassembled WGS sequence"/>
</dbReference>
<dbReference type="InterPro" id="IPR006094">
    <property type="entry name" value="Oxid_FAD_bind_N"/>
</dbReference>
<feature type="transmembrane region" description="Helical" evidence="2">
    <location>
        <begin position="6"/>
        <end position="26"/>
    </location>
</feature>
<dbReference type="PANTHER" id="PTHR43762:SF1">
    <property type="entry name" value="D-ARABINONO-1,4-LACTONE OXIDASE"/>
    <property type="match status" value="1"/>
</dbReference>
<keyword evidence="2" id="KW-1133">Transmembrane helix</keyword>
<dbReference type="InterPro" id="IPR036318">
    <property type="entry name" value="FAD-bd_PCMH-like_sf"/>
</dbReference>
<dbReference type="InterPro" id="IPR016169">
    <property type="entry name" value="FAD-bd_PCMH_sub2"/>
</dbReference>
<evidence type="ECO:0000256" key="1">
    <source>
        <dbReference type="ARBA" id="ARBA00022827"/>
    </source>
</evidence>
<keyword evidence="5" id="KW-0560">Oxidoreductase</keyword>
<protein>
    <submittedName>
        <fullName evidence="5">6-hydroxy-D-nicotine oxidase</fullName>
        <ecNumber evidence="5">1.5.3.6</ecNumber>
    </submittedName>
    <submittedName>
        <fullName evidence="4">FAD binding domain-containing protein</fullName>
    </submittedName>
</protein>